<evidence type="ECO:0000256" key="2">
    <source>
        <dbReference type="ARBA" id="ARBA00005189"/>
    </source>
</evidence>
<dbReference type="EC" id="2.1.1.103" evidence="5"/>
<evidence type="ECO:0000256" key="6">
    <source>
        <dbReference type="ARBA" id="ARBA00047619"/>
    </source>
</evidence>
<dbReference type="OMA" id="WTRKIKD"/>
<dbReference type="Proteomes" id="UP000198287">
    <property type="component" value="Unassembled WGS sequence"/>
</dbReference>
<dbReference type="OrthoDB" id="8300214at2759"/>
<evidence type="ECO:0000256" key="1">
    <source>
        <dbReference type="ARBA" id="ARBA00004969"/>
    </source>
</evidence>
<comment type="catalytic activity">
    <reaction evidence="7">
        <text>N-methylethanolamine phosphate + S-adenosyl-L-methionine = N,N-dimethylethanolamine phosphate + S-adenosyl-L-homocysteine + H(+)</text>
        <dbReference type="Rhea" id="RHEA:25321"/>
        <dbReference type="ChEBI" id="CHEBI:15378"/>
        <dbReference type="ChEBI" id="CHEBI:57781"/>
        <dbReference type="ChEBI" id="CHEBI:57856"/>
        <dbReference type="ChEBI" id="CHEBI:58641"/>
        <dbReference type="ChEBI" id="CHEBI:59789"/>
        <dbReference type="EC" id="2.1.1.103"/>
    </reaction>
    <physiologicalReaction direction="left-to-right" evidence="7">
        <dbReference type="Rhea" id="RHEA:25322"/>
    </physiologicalReaction>
</comment>
<reference evidence="8 9" key="1">
    <citation type="submission" date="2015-12" db="EMBL/GenBank/DDBJ databases">
        <title>The genome of Folsomia candida.</title>
        <authorList>
            <person name="Faddeeva A."/>
            <person name="Derks M.F."/>
            <person name="Anvar Y."/>
            <person name="Smit S."/>
            <person name="Van Straalen N."/>
            <person name="Roelofs D."/>
        </authorList>
    </citation>
    <scope>NUCLEOTIDE SEQUENCE [LARGE SCALE GENOMIC DNA]</scope>
    <source>
        <strain evidence="8 9">VU population</strain>
        <tissue evidence="8">Whole body</tissue>
    </source>
</reference>
<keyword evidence="9" id="KW-1185">Reference proteome</keyword>
<gene>
    <name evidence="8" type="ORF">Fcan01_07540</name>
</gene>
<evidence type="ECO:0000256" key="3">
    <source>
        <dbReference type="ARBA" id="ARBA00022603"/>
    </source>
</evidence>
<comment type="pathway">
    <text evidence="1">Phospholipid metabolism; phosphatidylcholine biosynthesis.</text>
</comment>
<dbReference type="Gene3D" id="3.40.50.150">
    <property type="entry name" value="Vaccinia Virus protein VP39"/>
    <property type="match status" value="1"/>
</dbReference>
<dbReference type="PANTHER" id="PTHR44307">
    <property type="entry name" value="PHOSPHOETHANOLAMINE METHYLTRANSFERASE"/>
    <property type="match status" value="1"/>
</dbReference>
<organism evidence="8 9">
    <name type="scientific">Folsomia candida</name>
    <name type="common">Springtail</name>
    <dbReference type="NCBI Taxonomy" id="158441"/>
    <lineage>
        <taxon>Eukaryota</taxon>
        <taxon>Metazoa</taxon>
        <taxon>Ecdysozoa</taxon>
        <taxon>Arthropoda</taxon>
        <taxon>Hexapoda</taxon>
        <taxon>Collembola</taxon>
        <taxon>Entomobryomorpha</taxon>
        <taxon>Isotomoidea</taxon>
        <taxon>Isotomidae</taxon>
        <taxon>Proisotominae</taxon>
        <taxon>Folsomia</taxon>
    </lineage>
</organism>
<accession>A0A226EMX5</accession>
<dbReference type="STRING" id="158441.A0A226EMX5"/>
<evidence type="ECO:0000313" key="8">
    <source>
        <dbReference type="EMBL" id="OXA58374.1"/>
    </source>
</evidence>
<dbReference type="PANTHER" id="PTHR44307:SF2">
    <property type="entry name" value="PHOSPHOETHANOLAMINE METHYLTRANSFERASE ISOFORM X1"/>
    <property type="match status" value="1"/>
</dbReference>
<dbReference type="AlphaFoldDB" id="A0A226EMX5"/>
<keyword evidence="3 8" id="KW-0489">Methyltransferase</keyword>
<evidence type="ECO:0000256" key="4">
    <source>
        <dbReference type="ARBA" id="ARBA00022679"/>
    </source>
</evidence>
<name>A0A226EMX5_FOLCA</name>
<comment type="pathway">
    <text evidence="2">Lipid metabolism.</text>
</comment>
<evidence type="ECO:0000256" key="5">
    <source>
        <dbReference type="ARBA" id="ARBA00035674"/>
    </source>
</evidence>
<dbReference type="GO" id="GO:0032259">
    <property type="term" value="P:methylation"/>
    <property type="evidence" value="ECO:0007669"/>
    <property type="project" value="UniProtKB-KW"/>
</dbReference>
<dbReference type="Pfam" id="PF13489">
    <property type="entry name" value="Methyltransf_23"/>
    <property type="match status" value="1"/>
</dbReference>
<protein>
    <recommendedName>
        <fullName evidence="5">phosphoethanolamine N-methyltransferase</fullName>
        <ecNumber evidence="5">2.1.1.103</ecNumber>
    </recommendedName>
</protein>
<keyword evidence="4 8" id="KW-0808">Transferase</keyword>
<comment type="caution">
    <text evidence="8">The sequence shown here is derived from an EMBL/GenBank/DDBJ whole genome shotgun (WGS) entry which is preliminary data.</text>
</comment>
<evidence type="ECO:0000256" key="7">
    <source>
        <dbReference type="ARBA" id="ARBA00047841"/>
    </source>
</evidence>
<dbReference type="InterPro" id="IPR029063">
    <property type="entry name" value="SAM-dependent_MTases_sf"/>
</dbReference>
<dbReference type="CDD" id="cd02440">
    <property type="entry name" value="AdoMet_MTases"/>
    <property type="match status" value="1"/>
</dbReference>
<dbReference type="GO" id="GO:0000234">
    <property type="term" value="F:phosphoethanolamine N-methyltransferase activity"/>
    <property type="evidence" value="ECO:0007669"/>
    <property type="project" value="UniProtKB-EC"/>
</dbReference>
<sequence length="265" mass="30231">MACNLLENKAFLDDNQYTEENIAHYELIFGKQFVSTGGETTLEGFGQKLQLKPGDNVLDFGSGLGGSAFYLASTHEVNVLGVDLSQNMIMKANDYLDAANPQIKKHVQFELRDVNERGFSPKSFDCIFTRETIVHIQNKLELFKNFHEWLVEGGKLLISDYCLGPNPSSHEFQGYIKSRNYNMIPLSEYKVLLQKVGFTHVEVTDMTDICIEILNRDVQRLHAMKQELLLKLSVEEYEHIVAGWEKKLNRCLNGNQGWGMIFANK</sequence>
<proteinExistence type="predicted"/>
<dbReference type="SUPFAM" id="SSF53335">
    <property type="entry name" value="S-adenosyl-L-methionine-dependent methyltransferases"/>
    <property type="match status" value="1"/>
</dbReference>
<dbReference type="EMBL" id="LNIX01000003">
    <property type="protein sequence ID" value="OXA58374.1"/>
    <property type="molecule type" value="Genomic_DNA"/>
</dbReference>
<comment type="catalytic activity">
    <reaction evidence="6">
        <text>N,N-dimethylethanolamine phosphate + S-adenosyl-L-methionine = phosphocholine + S-adenosyl-L-homocysteine + H(+)</text>
        <dbReference type="Rhea" id="RHEA:25325"/>
        <dbReference type="ChEBI" id="CHEBI:15378"/>
        <dbReference type="ChEBI" id="CHEBI:57856"/>
        <dbReference type="ChEBI" id="CHEBI:58641"/>
        <dbReference type="ChEBI" id="CHEBI:59789"/>
        <dbReference type="ChEBI" id="CHEBI:295975"/>
        <dbReference type="EC" id="2.1.1.103"/>
    </reaction>
    <physiologicalReaction direction="left-to-right" evidence="6">
        <dbReference type="Rhea" id="RHEA:25326"/>
    </physiologicalReaction>
</comment>
<evidence type="ECO:0000313" key="9">
    <source>
        <dbReference type="Proteomes" id="UP000198287"/>
    </source>
</evidence>